<dbReference type="AlphaFoldDB" id="A0A8D8VNU5"/>
<evidence type="ECO:0000313" key="1">
    <source>
        <dbReference type="EMBL" id="CAG6630178.1"/>
    </source>
</evidence>
<protein>
    <submittedName>
        <fullName evidence="1">Uncharacterized protein</fullName>
    </submittedName>
</protein>
<name>A0A8D8VNU5_9HEMI</name>
<proteinExistence type="predicted"/>
<dbReference type="EMBL" id="HBUF01072767">
    <property type="protein sequence ID" value="CAG6630176.1"/>
    <property type="molecule type" value="Transcribed_RNA"/>
</dbReference>
<reference evidence="1" key="1">
    <citation type="submission" date="2021-05" db="EMBL/GenBank/DDBJ databases">
        <authorList>
            <person name="Alioto T."/>
            <person name="Alioto T."/>
            <person name="Gomez Garrido J."/>
        </authorList>
    </citation>
    <scope>NUCLEOTIDE SEQUENCE</scope>
</reference>
<sequence length="99" mass="10518">MIVSPIGLTNPEPLLDKDRVRELFRPPTFPFATHPPPLLLSQPCCLIHVLEGTTLQLISLTETNGSPLIFNTVAGSEPLTGDLTGVPLTGVPLTGMFSG</sequence>
<organism evidence="1">
    <name type="scientific">Cacopsylla melanoneura</name>
    <dbReference type="NCBI Taxonomy" id="428564"/>
    <lineage>
        <taxon>Eukaryota</taxon>
        <taxon>Metazoa</taxon>
        <taxon>Ecdysozoa</taxon>
        <taxon>Arthropoda</taxon>
        <taxon>Hexapoda</taxon>
        <taxon>Insecta</taxon>
        <taxon>Pterygota</taxon>
        <taxon>Neoptera</taxon>
        <taxon>Paraneoptera</taxon>
        <taxon>Hemiptera</taxon>
        <taxon>Sternorrhyncha</taxon>
        <taxon>Psylloidea</taxon>
        <taxon>Psyllidae</taxon>
        <taxon>Psyllinae</taxon>
        <taxon>Cacopsylla</taxon>
    </lineage>
</organism>
<accession>A0A8D8VNU5</accession>
<dbReference type="EMBL" id="HBUF01072769">
    <property type="protein sequence ID" value="CAG6630178.1"/>
    <property type="molecule type" value="Transcribed_RNA"/>
</dbReference>